<keyword evidence="2" id="KW-1185">Reference proteome</keyword>
<name>A0ABQ5USK6_9HYPH</name>
<dbReference type="Pfam" id="PF10604">
    <property type="entry name" value="Polyketide_cyc2"/>
    <property type="match status" value="1"/>
</dbReference>
<dbReference type="InterPro" id="IPR023393">
    <property type="entry name" value="START-like_dom_sf"/>
</dbReference>
<reference evidence="1" key="1">
    <citation type="journal article" date="2014" name="Int. J. Syst. Evol. Microbiol.">
        <title>Complete genome of a new Firmicutes species belonging to the dominant human colonic microbiota ('Ruminococcus bicirculans') reveals two chromosomes and a selective capacity to utilize plant glucans.</title>
        <authorList>
            <consortium name="NISC Comparative Sequencing Program"/>
            <person name="Wegmann U."/>
            <person name="Louis P."/>
            <person name="Goesmann A."/>
            <person name="Henrissat B."/>
            <person name="Duncan S.H."/>
            <person name="Flint H.J."/>
        </authorList>
    </citation>
    <scope>NUCLEOTIDE SEQUENCE</scope>
    <source>
        <strain evidence="1">NBRC 107169</strain>
    </source>
</reference>
<dbReference type="RefSeq" id="WP_284363466.1">
    <property type="nucleotide sequence ID" value="NZ_BSNI01000002.1"/>
</dbReference>
<accession>A0ABQ5USK6</accession>
<protein>
    <recommendedName>
        <fullName evidence="3">SRPBCC family protein</fullName>
    </recommendedName>
</protein>
<gene>
    <name evidence="1" type="ORF">GCM10007879_16100</name>
</gene>
<comment type="caution">
    <text evidence="1">The sequence shown here is derived from an EMBL/GenBank/DDBJ whole genome shotgun (WGS) entry which is preliminary data.</text>
</comment>
<evidence type="ECO:0008006" key="3">
    <source>
        <dbReference type="Google" id="ProtNLM"/>
    </source>
</evidence>
<organism evidence="1 2">
    <name type="scientific">Maritalea porphyrae</name>
    <dbReference type="NCBI Taxonomy" id="880732"/>
    <lineage>
        <taxon>Bacteria</taxon>
        <taxon>Pseudomonadati</taxon>
        <taxon>Pseudomonadota</taxon>
        <taxon>Alphaproteobacteria</taxon>
        <taxon>Hyphomicrobiales</taxon>
        <taxon>Devosiaceae</taxon>
        <taxon>Maritalea</taxon>
    </lineage>
</organism>
<evidence type="ECO:0000313" key="2">
    <source>
        <dbReference type="Proteomes" id="UP001161405"/>
    </source>
</evidence>
<reference evidence="1" key="2">
    <citation type="submission" date="2023-01" db="EMBL/GenBank/DDBJ databases">
        <title>Draft genome sequence of Maritalea porphyrae strain NBRC 107169.</title>
        <authorList>
            <person name="Sun Q."/>
            <person name="Mori K."/>
        </authorList>
    </citation>
    <scope>NUCLEOTIDE SEQUENCE</scope>
    <source>
        <strain evidence="1">NBRC 107169</strain>
    </source>
</reference>
<dbReference type="Proteomes" id="UP001161405">
    <property type="component" value="Unassembled WGS sequence"/>
</dbReference>
<dbReference type="Gene3D" id="3.30.530.20">
    <property type="match status" value="1"/>
</dbReference>
<dbReference type="CDD" id="cd07821">
    <property type="entry name" value="PYR_PYL_RCAR_like"/>
    <property type="match status" value="1"/>
</dbReference>
<dbReference type="EMBL" id="BSNI01000002">
    <property type="protein sequence ID" value="GLQ17361.1"/>
    <property type="molecule type" value="Genomic_DNA"/>
</dbReference>
<dbReference type="InterPro" id="IPR019587">
    <property type="entry name" value="Polyketide_cyclase/dehydratase"/>
</dbReference>
<proteinExistence type="predicted"/>
<dbReference type="SUPFAM" id="SSF55961">
    <property type="entry name" value="Bet v1-like"/>
    <property type="match status" value="1"/>
</dbReference>
<sequence>MKMKFSIDIDVPAEKSWHKLCDGFGNTGEWTSLLDSSAMIGDVEPGSHRECHIGKKVLTENITHVDNLAMRIDYDLIKGRPAIVNAARNSWRVTSLGPNRSRVTMSPNMVMKWWAKPMGPLLVLGLNQTMPKVLEEFKFWAETGRVHPRKAKRNKDGKARQMAVTT</sequence>
<evidence type="ECO:0000313" key="1">
    <source>
        <dbReference type="EMBL" id="GLQ17361.1"/>
    </source>
</evidence>